<dbReference type="KEGG" id="pchi:PC41400_14395"/>
<dbReference type="EMBL" id="CP026520">
    <property type="protein sequence ID" value="QAV18803.1"/>
    <property type="molecule type" value="Genomic_DNA"/>
</dbReference>
<dbReference type="Proteomes" id="UP001527202">
    <property type="component" value="Unassembled WGS sequence"/>
</dbReference>
<evidence type="ECO:0000313" key="4">
    <source>
        <dbReference type="Proteomes" id="UP001527202"/>
    </source>
</evidence>
<gene>
    <name evidence="1" type="ORF">M5X16_22715</name>
    <name evidence="2" type="ORF">PC41400_14395</name>
</gene>
<protein>
    <submittedName>
        <fullName evidence="2">Uncharacterized protein</fullName>
    </submittedName>
</protein>
<evidence type="ECO:0000313" key="2">
    <source>
        <dbReference type="EMBL" id="QAV18803.1"/>
    </source>
</evidence>
<dbReference type="Proteomes" id="UP000288943">
    <property type="component" value="Chromosome"/>
</dbReference>
<evidence type="ECO:0000313" key="3">
    <source>
        <dbReference type="Proteomes" id="UP000288943"/>
    </source>
</evidence>
<reference evidence="1 4" key="2">
    <citation type="submission" date="2022-05" db="EMBL/GenBank/DDBJ databases">
        <title>Genome Sequencing of Bee-Associated Microbes.</title>
        <authorList>
            <person name="Dunlap C."/>
        </authorList>
    </citation>
    <scope>NUCLEOTIDE SEQUENCE [LARGE SCALE GENOMIC DNA]</scope>
    <source>
        <strain evidence="1 4">NRRL B-23120</strain>
    </source>
</reference>
<organism evidence="2 3">
    <name type="scientific">Paenibacillus chitinolyticus</name>
    <dbReference type="NCBI Taxonomy" id="79263"/>
    <lineage>
        <taxon>Bacteria</taxon>
        <taxon>Bacillati</taxon>
        <taxon>Bacillota</taxon>
        <taxon>Bacilli</taxon>
        <taxon>Bacillales</taxon>
        <taxon>Paenibacillaceae</taxon>
        <taxon>Paenibacillus</taxon>
    </lineage>
</organism>
<proteinExistence type="predicted"/>
<sequence>MEKRYITLNADGEIGTIYASLKYAPKDAKPIEVDYILQDPEKSKTHVATLKFDPDKKCLYYEYTLAPPSQEQIIQDMQAAQAVMMLALVDAGLI</sequence>
<evidence type="ECO:0000313" key="1">
    <source>
        <dbReference type="EMBL" id="MCY9598568.1"/>
    </source>
</evidence>
<dbReference type="AlphaFoldDB" id="A0A410WWT7"/>
<dbReference type="GeneID" id="95376002"/>
<reference evidence="2 3" key="1">
    <citation type="submission" date="2018-01" db="EMBL/GenBank/DDBJ databases">
        <title>The whole genome sequencing and assembly of Paenibacillus chitinolyticus KCCM 41400 strain.</title>
        <authorList>
            <person name="Kim J.-Y."/>
            <person name="Park M.-K."/>
            <person name="Lee Y.-J."/>
            <person name="Yi H."/>
            <person name="Bahn Y.-S."/>
            <person name="Kim J.F."/>
            <person name="Lee D.-W."/>
        </authorList>
    </citation>
    <scope>NUCLEOTIDE SEQUENCE [LARGE SCALE GENOMIC DNA]</scope>
    <source>
        <strain evidence="2 3">KCCM 41400</strain>
    </source>
</reference>
<accession>A0A410WWT7</accession>
<keyword evidence="4" id="KW-1185">Reference proteome</keyword>
<name>A0A410WWT7_9BACL</name>
<dbReference type="RefSeq" id="WP_042227733.1">
    <property type="nucleotide sequence ID" value="NZ_CP026520.1"/>
</dbReference>
<dbReference type="EMBL" id="JAMDMJ010000033">
    <property type="protein sequence ID" value="MCY9598568.1"/>
    <property type="molecule type" value="Genomic_DNA"/>
</dbReference>
<dbReference type="OrthoDB" id="9914236at2"/>